<dbReference type="AlphaFoldDB" id="A0A1N7P101"/>
<reference evidence="2" key="2">
    <citation type="submission" date="2017-01" db="EMBL/GenBank/DDBJ databases">
        <authorList>
            <person name="Mah S.A."/>
            <person name="Swanson W.J."/>
            <person name="Moy G.W."/>
            <person name="Vacquier V.D."/>
        </authorList>
    </citation>
    <scope>NUCLEOTIDE SEQUENCE [LARGE SCALE GENOMIC DNA]</scope>
    <source>
        <strain evidence="2">DSM 21068</strain>
    </source>
</reference>
<organism evidence="2 3">
    <name type="scientific">Chryseobacterium piscicola</name>
    <dbReference type="NCBI Taxonomy" id="551459"/>
    <lineage>
        <taxon>Bacteria</taxon>
        <taxon>Pseudomonadati</taxon>
        <taxon>Bacteroidota</taxon>
        <taxon>Flavobacteriia</taxon>
        <taxon>Flavobacteriales</taxon>
        <taxon>Weeksellaceae</taxon>
        <taxon>Chryseobacterium group</taxon>
        <taxon>Chryseobacterium</taxon>
    </lineage>
</organism>
<keyword evidence="4" id="KW-1185">Reference proteome</keyword>
<dbReference type="RefSeq" id="WP_076452600.1">
    <property type="nucleotide sequence ID" value="NZ_FTOJ01000010.1"/>
</dbReference>
<accession>A0A1N7P101</accession>
<evidence type="ECO:0000313" key="3">
    <source>
        <dbReference type="Proteomes" id="UP000186246"/>
    </source>
</evidence>
<name>A0A1N7P101_9FLAO</name>
<protein>
    <submittedName>
        <fullName evidence="2">Uncharacterized protein</fullName>
    </submittedName>
</protein>
<evidence type="ECO:0000313" key="2">
    <source>
        <dbReference type="EMBL" id="SIT04241.1"/>
    </source>
</evidence>
<evidence type="ECO:0000313" key="1">
    <source>
        <dbReference type="EMBL" id="PQA92759.1"/>
    </source>
</evidence>
<gene>
    <name evidence="1" type="ORF">B0A70_10260</name>
    <name evidence="2" type="ORF">SAMN05421796_11057</name>
</gene>
<dbReference type="STRING" id="551459.SAMN05421796_11057"/>
<dbReference type="Proteomes" id="UP000186246">
    <property type="component" value="Unassembled WGS sequence"/>
</dbReference>
<reference evidence="3" key="3">
    <citation type="submission" date="2017-01" db="EMBL/GenBank/DDBJ databases">
        <authorList>
            <person name="Varghese N."/>
            <person name="Submissions S."/>
        </authorList>
    </citation>
    <scope>NUCLEOTIDE SEQUENCE [LARGE SCALE GENOMIC DNA]</scope>
    <source>
        <strain evidence="3">DSM 21068</strain>
    </source>
</reference>
<dbReference type="EMBL" id="FTOJ01000010">
    <property type="protein sequence ID" value="SIT04241.1"/>
    <property type="molecule type" value="Genomic_DNA"/>
</dbReference>
<proteinExistence type="predicted"/>
<dbReference type="EMBL" id="MUGO01000014">
    <property type="protein sequence ID" value="PQA92759.1"/>
    <property type="molecule type" value="Genomic_DNA"/>
</dbReference>
<reference evidence="1 4" key="1">
    <citation type="submission" date="2016-11" db="EMBL/GenBank/DDBJ databases">
        <title>Whole genomes of Flavobacteriaceae.</title>
        <authorList>
            <person name="Stine C."/>
            <person name="Li C."/>
            <person name="Tadesse D."/>
        </authorList>
    </citation>
    <scope>NUCLEOTIDE SEQUENCE [LARGE SCALE GENOMIC DNA]</scope>
    <source>
        <strain evidence="1 4">DSM 21068</strain>
    </source>
</reference>
<evidence type="ECO:0000313" key="4">
    <source>
        <dbReference type="Proteomes" id="UP000238314"/>
    </source>
</evidence>
<sequence length="137" mass="16246">MKHSAQLHKKLYSLYKEKGLTEDRRELVLNFTDGRTNNSSELSTNEIISFISFLAGEKPKKKSPELNVNKLFHLCHLYGWKRFDEEKNKNVVDTDHLNEWLIKYGKYHKKLNEHTQQEINKVTIQFEMVVNKLLKAI</sequence>
<dbReference type="Proteomes" id="UP000238314">
    <property type="component" value="Unassembled WGS sequence"/>
</dbReference>